<proteinExistence type="predicted"/>
<comment type="caution">
    <text evidence="1">The sequence shown here is derived from an EMBL/GenBank/DDBJ whole genome shotgun (WGS) entry which is preliminary data.</text>
</comment>
<dbReference type="Proteomes" id="UP000248544">
    <property type="component" value="Unassembled WGS sequence"/>
</dbReference>
<name>A0A2W2FUZ8_9ACTN</name>
<dbReference type="AlphaFoldDB" id="A0A2W2FUZ8"/>
<sequence>MATLATRPEHIASPRNTIRADLFARLVARIADEYDMPAERATRVMEQALAFLIACSIHPHAGLSPSGEVDKGWHAFLLFTREYGEFCQRIAGRFIHHHPGEPETGVTRVGATVEAMRAVGLPVDAELWIPSSECSQCYQGCVDDPRT</sequence>
<protein>
    <submittedName>
        <fullName evidence="1">Uncharacterized protein</fullName>
    </submittedName>
</protein>
<dbReference type="RefSeq" id="WP_111169247.1">
    <property type="nucleotide sequence ID" value="NZ_POUA01000176.1"/>
</dbReference>
<dbReference type="EMBL" id="POUA01000176">
    <property type="protein sequence ID" value="PZG41306.1"/>
    <property type="molecule type" value="Genomic_DNA"/>
</dbReference>
<organism evidence="1 2">
    <name type="scientific">Spongiactinospora gelatinilytica</name>
    <dbReference type="NCBI Taxonomy" id="2666298"/>
    <lineage>
        <taxon>Bacteria</taxon>
        <taxon>Bacillati</taxon>
        <taxon>Actinomycetota</taxon>
        <taxon>Actinomycetes</taxon>
        <taxon>Streptosporangiales</taxon>
        <taxon>Streptosporangiaceae</taxon>
        <taxon>Spongiactinospora</taxon>
    </lineage>
</organism>
<accession>A0A2W2FUZ8</accession>
<gene>
    <name evidence="1" type="ORF">C1I98_21550</name>
</gene>
<keyword evidence="2" id="KW-1185">Reference proteome</keyword>
<evidence type="ECO:0000313" key="1">
    <source>
        <dbReference type="EMBL" id="PZG41306.1"/>
    </source>
</evidence>
<reference evidence="1 2" key="1">
    <citation type="submission" date="2018-01" db="EMBL/GenBank/DDBJ databases">
        <title>Draft genome sequence of Sphaerisporangium sp. 7K107.</title>
        <authorList>
            <person name="Sahin N."/>
            <person name="Saygin H."/>
            <person name="Ay H."/>
        </authorList>
    </citation>
    <scope>NUCLEOTIDE SEQUENCE [LARGE SCALE GENOMIC DNA]</scope>
    <source>
        <strain evidence="1 2">7K107</strain>
    </source>
</reference>
<evidence type="ECO:0000313" key="2">
    <source>
        <dbReference type="Proteomes" id="UP000248544"/>
    </source>
</evidence>